<keyword evidence="1" id="KW-0472">Membrane</keyword>
<sequence>MAIEIGIQQLSTQFALGLQQITNTLKQELNVISNTLVQEISVVNHLRQNVEVTRNTLLSSNKAHYTYIETLNQVQDKAAQVEGSSSRIGGAISQVSSKLFDFVQSSLGSLKDLKAGPDALGVVTDEQAQSAKDYQTSMEKLDKVLDGVKARVGLGLAPQLSFLADRFLAVVDANKELITEGLQKTMTLVAEGLDAVYNFGRALDFVVSGTVGWDNALMMLGTALLWVGRASLMAFATNPIMWIIAALVVVIALVDDFMTYLDGGESAFGGVWEPLVKGFKEVGAILADMKAQFDAFWAENGETVMAFADGLMLFIGAGISNVINLFKGFSALLRGDVDGVKEAFGGIFEGLATQFEVIGSLFSWEPLLNGIAAVEAVLNGLKAQFMAFWTEVSESVMAFAGSLMAGIGTSINYVINLFKGLFVLVKGGFDGVKEVFNSWFEGVKAKFEALGAGFKKVAGMFGFGDDKEGAPEAAKESPGMFSGVANLFGWNSTDDQAATAPRLVEGASQFTAGVQDAQSRAALGAGVGAAALVAPVSNNSFNQSVTVHVSGDNPQAIGREVAEQVASNQQRLATHNNQSDIRQ</sequence>
<organism evidence="2 3">
    <name type="scientific">Metapseudomonas otitidis</name>
    <dbReference type="NCBI Taxonomy" id="319939"/>
    <lineage>
        <taxon>Bacteria</taxon>
        <taxon>Pseudomonadati</taxon>
        <taxon>Pseudomonadota</taxon>
        <taxon>Gammaproteobacteria</taxon>
        <taxon>Pseudomonadales</taxon>
        <taxon>Pseudomonadaceae</taxon>
        <taxon>Metapseudomonas</taxon>
    </lineage>
</organism>
<evidence type="ECO:0000313" key="3">
    <source>
        <dbReference type="Proteomes" id="UP000501237"/>
    </source>
</evidence>
<evidence type="ECO:0000256" key="1">
    <source>
        <dbReference type="SAM" id="Phobius"/>
    </source>
</evidence>
<dbReference type="EMBL" id="AP022642">
    <property type="protein sequence ID" value="BCA30197.1"/>
    <property type="molecule type" value="Genomic_DNA"/>
</dbReference>
<reference evidence="2 3" key="1">
    <citation type="journal article" date="2020" name="Microbiol. Resour. Announc.">
        <title>Complete genome sequence of Pseudomonas otitidis strain MrB4, isolated from Lake Biwa in Japan.</title>
        <authorList>
            <person name="Miyazaki K."/>
            <person name="Hase E."/>
            <person name="Maruya T."/>
        </authorList>
    </citation>
    <scope>NUCLEOTIDE SEQUENCE [LARGE SCALE GENOMIC DNA]</scope>
    <source>
        <strain evidence="2 3">MrB4</strain>
    </source>
</reference>
<dbReference type="GeneID" id="57399391"/>
<evidence type="ECO:0000313" key="2">
    <source>
        <dbReference type="EMBL" id="BCA30197.1"/>
    </source>
</evidence>
<dbReference type="KEGG" id="poj:PtoMrB4_41740"/>
<feature type="transmembrane region" description="Helical" evidence="1">
    <location>
        <begin position="205"/>
        <end position="227"/>
    </location>
</feature>
<gene>
    <name evidence="2" type="ORF">PtoMrB4_41740</name>
</gene>
<dbReference type="RefSeq" id="WP_172434387.1">
    <property type="nucleotide sequence ID" value="NZ_AP022642.1"/>
</dbReference>
<feature type="transmembrane region" description="Helical" evidence="1">
    <location>
        <begin position="234"/>
        <end position="254"/>
    </location>
</feature>
<proteinExistence type="predicted"/>
<name>A0A679GU90_9GAMM</name>
<dbReference type="Proteomes" id="UP000501237">
    <property type="component" value="Chromosome"/>
</dbReference>
<keyword evidence="1" id="KW-1133">Transmembrane helix</keyword>
<accession>A0A679GU90</accession>
<feature type="transmembrane region" description="Helical" evidence="1">
    <location>
        <begin position="304"/>
        <end position="326"/>
    </location>
</feature>
<keyword evidence="1" id="KW-0812">Transmembrane</keyword>
<protein>
    <recommendedName>
        <fullName evidence="4">Phage-related protein</fullName>
    </recommendedName>
</protein>
<evidence type="ECO:0008006" key="4">
    <source>
        <dbReference type="Google" id="ProtNLM"/>
    </source>
</evidence>
<dbReference type="AlphaFoldDB" id="A0A679GU90"/>